<dbReference type="RefSeq" id="WP_121917866.1">
    <property type="nucleotide sequence ID" value="NZ_REFV01000011.1"/>
</dbReference>
<name>A0A3M0FY33_9FLAO</name>
<proteinExistence type="predicted"/>
<reference evidence="1 2" key="1">
    <citation type="submission" date="2018-10" db="EMBL/GenBank/DDBJ databases">
        <title>Dokdonia luteus sp. nov., isolated from sea water.</title>
        <authorList>
            <person name="Zhou L.Y."/>
            <person name="Du Z.J."/>
        </authorList>
    </citation>
    <scope>NUCLEOTIDE SEQUENCE [LARGE SCALE GENOMIC DNA]</scope>
    <source>
        <strain evidence="1 2">SH27</strain>
    </source>
</reference>
<protein>
    <submittedName>
        <fullName evidence="1">Uncharacterized protein</fullName>
    </submittedName>
</protein>
<keyword evidence="2" id="KW-1185">Reference proteome</keyword>
<dbReference type="Proteomes" id="UP000281985">
    <property type="component" value="Unassembled WGS sequence"/>
</dbReference>
<evidence type="ECO:0000313" key="2">
    <source>
        <dbReference type="Proteomes" id="UP000281985"/>
    </source>
</evidence>
<dbReference type="OrthoDB" id="1444393at2"/>
<sequence>MSSNDLQFYCFLGMDHQAQPLNSYWCWAACLSKMIKGLNSSSQIGTAQCEIVSHYIHSFNSHNLITDDNYCCSEDGAMRTPCNIPIAQDHLCDVFRNGGFETEEINDLEIFNNYETIVSILKTFNAPIILKTRLFQQAHMILITGFGSRNHCDYLQVGNPVDNNEKYMLYENFLANIHIDNAWTAKVISEENLEQDKILVDKYKFIKESLDFIQTQKNIENPQYRNPWYYLTHLNAFSTLKYYRESNNKDAALFELELQNDFEINTNSSIPIDNCEPYVYRHWPVNFMSISQFSERVINDTDSEVIILDEKTVKIKDYGLTLTYDEQLDTDLVTVISGPLNYGFEKEAIQYTTFISRLEALPKLTAFKDNSAAVAQSQVNINFS</sequence>
<dbReference type="AlphaFoldDB" id="A0A3M0FY33"/>
<evidence type="ECO:0000313" key="1">
    <source>
        <dbReference type="EMBL" id="RMB57388.1"/>
    </source>
</evidence>
<comment type="caution">
    <text evidence="1">The sequence shown here is derived from an EMBL/GenBank/DDBJ whole genome shotgun (WGS) entry which is preliminary data.</text>
</comment>
<dbReference type="EMBL" id="REFV01000011">
    <property type="protein sequence ID" value="RMB57388.1"/>
    <property type="molecule type" value="Genomic_DNA"/>
</dbReference>
<accession>A0A3M0FY33</accession>
<gene>
    <name evidence="1" type="ORF">EAX61_11620</name>
</gene>
<organism evidence="1 2">
    <name type="scientific">Dokdonia sinensis</name>
    <dbReference type="NCBI Taxonomy" id="2479847"/>
    <lineage>
        <taxon>Bacteria</taxon>
        <taxon>Pseudomonadati</taxon>
        <taxon>Bacteroidota</taxon>
        <taxon>Flavobacteriia</taxon>
        <taxon>Flavobacteriales</taxon>
        <taxon>Flavobacteriaceae</taxon>
        <taxon>Dokdonia</taxon>
    </lineage>
</organism>